<dbReference type="Proteomes" id="UP000184236">
    <property type="component" value="Unassembled WGS sequence"/>
</dbReference>
<dbReference type="GO" id="GO:0003700">
    <property type="term" value="F:DNA-binding transcription factor activity"/>
    <property type="evidence" value="ECO:0007669"/>
    <property type="project" value="InterPro"/>
</dbReference>
<dbReference type="InterPro" id="IPR037923">
    <property type="entry name" value="HTH-like"/>
</dbReference>
<keyword evidence="2" id="KW-0805">Transcription regulation</keyword>
<dbReference type="STRING" id="1302685.SAMN05444408_110188"/>
<accession>A0A1M4ZR58</accession>
<dbReference type="Pfam" id="PF22200">
    <property type="entry name" value="ExsA_N"/>
    <property type="match status" value="1"/>
</dbReference>
<dbReference type="InterPro" id="IPR050204">
    <property type="entry name" value="AraC_XylS_family_regulators"/>
</dbReference>
<dbReference type="SMART" id="SM00342">
    <property type="entry name" value="HTH_ARAC"/>
    <property type="match status" value="1"/>
</dbReference>
<protein>
    <submittedName>
        <fullName evidence="6">AraC-type DNA-binding protein</fullName>
    </submittedName>
</protein>
<dbReference type="PANTHER" id="PTHR46796:SF13">
    <property type="entry name" value="HTH-TYPE TRANSCRIPTIONAL ACTIVATOR RHAS"/>
    <property type="match status" value="1"/>
</dbReference>
<dbReference type="RefSeq" id="WP_072885407.1">
    <property type="nucleotide sequence ID" value="NZ_FQVO01000010.1"/>
</dbReference>
<reference evidence="7" key="1">
    <citation type="submission" date="2016-11" db="EMBL/GenBank/DDBJ databases">
        <authorList>
            <person name="Varghese N."/>
            <person name="Submissions S."/>
        </authorList>
    </citation>
    <scope>NUCLEOTIDE SEQUENCE [LARGE SCALE GENOMIC DNA]</scope>
    <source>
        <strain evidence="7">DSM 26898</strain>
    </source>
</reference>
<gene>
    <name evidence="6" type="ORF">SAMN05444408_110188</name>
</gene>
<feature type="domain" description="HTH araC/xylS-type" evidence="5">
    <location>
        <begin position="164"/>
        <end position="261"/>
    </location>
</feature>
<evidence type="ECO:0000313" key="6">
    <source>
        <dbReference type="EMBL" id="SHF20287.1"/>
    </source>
</evidence>
<dbReference type="PROSITE" id="PS01124">
    <property type="entry name" value="HTH_ARAC_FAMILY_2"/>
    <property type="match status" value="1"/>
</dbReference>
<organism evidence="6 7">
    <name type="scientific">Chryseobacterium takakiae</name>
    <dbReference type="NCBI Taxonomy" id="1302685"/>
    <lineage>
        <taxon>Bacteria</taxon>
        <taxon>Pseudomonadati</taxon>
        <taxon>Bacteroidota</taxon>
        <taxon>Flavobacteriia</taxon>
        <taxon>Flavobacteriales</taxon>
        <taxon>Weeksellaceae</taxon>
        <taxon>Chryseobacterium group</taxon>
        <taxon>Chryseobacterium</taxon>
    </lineage>
</organism>
<keyword evidence="3 6" id="KW-0238">DNA-binding</keyword>
<proteinExistence type="predicted"/>
<dbReference type="PANTHER" id="PTHR46796">
    <property type="entry name" value="HTH-TYPE TRANSCRIPTIONAL ACTIVATOR RHAS-RELATED"/>
    <property type="match status" value="1"/>
</dbReference>
<evidence type="ECO:0000256" key="4">
    <source>
        <dbReference type="ARBA" id="ARBA00023163"/>
    </source>
</evidence>
<dbReference type="InterPro" id="IPR054015">
    <property type="entry name" value="ExsA-like_N"/>
</dbReference>
<dbReference type="SUPFAM" id="SSF51215">
    <property type="entry name" value="Regulatory protein AraC"/>
    <property type="match status" value="1"/>
</dbReference>
<evidence type="ECO:0000313" key="7">
    <source>
        <dbReference type="Proteomes" id="UP000184236"/>
    </source>
</evidence>
<dbReference type="InterPro" id="IPR018060">
    <property type="entry name" value="HTH_AraC"/>
</dbReference>
<sequence length="261" mass="31073">MKFNNLQSCHLGPEISPEQFIPEHFFLFLLKGSMVAYDGNKHYQIQPGDYCIARKNHLVRYTKYKDEGHFEKVIITFDEAFLKKFLERHFYTAETADNSDSFIFINEDDLVKNFVHSLEPYYNGTEQLDDYFVDIKREELLMILLKNNPDLKDIFFNFSIPHKIDLEHFMNQNYKFNISLERFAFLTGRSLSTFKRDFKLIFNMAPGKWLIKKRLQEAYFLLDKEHQKPSDIYVDLGFEDLSHFSFAFKKEFGVSPSELRG</sequence>
<evidence type="ECO:0000256" key="2">
    <source>
        <dbReference type="ARBA" id="ARBA00023015"/>
    </source>
</evidence>
<dbReference type="Pfam" id="PF12833">
    <property type="entry name" value="HTH_18"/>
    <property type="match status" value="1"/>
</dbReference>
<evidence type="ECO:0000256" key="1">
    <source>
        <dbReference type="ARBA" id="ARBA00022490"/>
    </source>
</evidence>
<dbReference type="OrthoDB" id="4480133at2"/>
<dbReference type="GO" id="GO:0043565">
    <property type="term" value="F:sequence-specific DNA binding"/>
    <property type="evidence" value="ECO:0007669"/>
    <property type="project" value="InterPro"/>
</dbReference>
<keyword evidence="1" id="KW-0963">Cytoplasm</keyword>
<evidence type="ECO:0000259" key="5">
    <source>
        <dbReference type="PROSITE" id="PS01124"/>
    </source>
</evidence>
<dbReference type="InterPro" id="IPR009057">
    <property type="entry name" value="Homeodomain-like_sf"/>
</dbReference>
<dbReference type="AlphaFoldDB" id="A0A1M4ZR58"/>
<name>A0A1M4ZR58_9FLAO</name>
<dbReference type="Gene3D" id="1.10.10.60">
    <property type="entry name" value="Homeodomain-like"/>
    <property type="match status" value="1"/>
</dbReference>
<evidence type="ECO:0000256" key="3">
    <source>
        <dbReference type="ARBA" id="ARBA00023125"/>
    </source>
</evidence>
<dbReference type="EMBL" id="FQVO01000010">
    <property type="protein sequence ID" value="SHF20287.1"/>
    <property type="molecule type" value="Genomic_DNA"/>
</dbReference>
<keyword evidence="4" id="KW-0804">Transcription</keyword>
<keyword evidence="7" id="KW-1185">Reference proteome</keyword>
<dbReference type="SUPFAM" id="SSF46689">
    <property type="entry name" value="Homeodomain-like"/>
    <property type="match status" value="1"/>
</dbReference>